<keyword evidence="8" id="KW-1185">Reference proteome</keyword>
<keyword evidence="2" id="KW-0479">Metal-binding</keyword>
<evidence type="ECO:0000313" key="8">
    <source>
        <dbReference type="Proteomes" id="UP001595683"/>
    </source>
</evidence>
<dbReference type="PANTHER" id="PTHR21266:SF60">
    <property type="entry name" value="3-KETOSTEROID-9-ALPHA-MONOOXYGENASE, OXYGENASE COMPONENT"/>
    <property type="match status" value="1"/>
</dbReference>
<dbReference type="RefSeq" id="WP_191322616.1">
    <property type="nucleotide sequence ID" value="NZ_BMZP01000001.1"/>
</dbReference>
<dbReference type="PROSITE" id="PS51296">
    <property type="entry name" value="RIESKE"/>
    <property type="match status" value="1"/>
</dbReference>
<dbReference type="EMBL" id="JBHRYE010000011">
    <property type="protein sequence ID" value="MFC3671363.1"/>
    <property type="molecule type" value="Genomic_DNA"/>
</dbReference>
<reference evidence="8" key="1">
    <citation type="journal article" date="2019" name="Int. J. Syst. Evol. Microbiol.">
        <title>The Global Catalogue of Microorganisms (GCM) 10K type strain sequencing project: providing services to taxonomists for standard genome sequencing and annotation.</title>
        <authorList>
            <consortium name="The Broad Institute Genomics Platform"/>
            <consortium name="The Broad Institute Genome Sequencing Center for Infectious Disease"/>
            <person name="Wu L."/>
            <person name="Ma J."/>
        </authorList>
    </citation>
    <scope>NUCLEOTIDE SEQUENCE [LARGE SCALE GENOMIC DNA]</scope>
    <source>
        <strain evidence="8">KCTC 42224</strain>
    </source>
</reference>
<evidence type="ECO:0000256" key="5">
    <source>
        <dbReference type="ARBA" id="ARBA00023014"/>
    </source>
</evidence>
<dbReference type="Gene3D" id="3.90.380.10">
    <property type="entry name" value="Naphthalene 1,2-dioxygenase Alpha Subunit, Chain A, domain 1"/>
    <property type="match status" value="1"/>
</dbReference>
<comment type="caution">
    <text evidence="7">The sequence shown here is derived from an EMBL/GenBank/DDBJ whole genome shotgun (WGS) entry which is preliminary data.</text>
</comment>
<dbReference type="InterPro" id="IPR036922">
    <property type="entry name" value="Rieske_2Fe-2S_sf"/>
</dbReference>
<evidence type="ECO:0000313" key="7">
    <source>
        <dbReference type="EMBL" id="MFC3671363.1"/>
    </source>
</evidence>
<dbReference type="Pfam" id="PF00355">
    <property type="entry name" value="Rieske"/>
    <property type="match status" value="1"/>
</dbReference>
<dbReference type="PANTHER" id="PTHR21266">
    <property type="entry name" value="IRON-SULFUR DOMAIN CONTAINING PROTEIN"/>
    <property type="match status" value="1"/>
</dbReference>
<accession>A0ABV7V2P0</accession>
<gene>
    <name evidence="7" type="ORF">ACFOOT_07995</name>
</gene>
<dbReference type="Pfam" id="PF19112">
    <property type="entry name" value="VanA_C"/>
    <property type="match status" value="1"/>
</dbReference>
<keyword evidence="3" id="KW-0560">Oxidoreductase</keyword>
<feature type="domain" description="Rieske" evidence="6">
    <location>
        <begin position="9"/>
        <end position="110"/>
    </location>
</feature>
<dbReference type="InterPro" id="IPR044043">
    <property type="entry name" value="VanA_C_cat"/>
</dbReference>
<evidence type="ECO:0000259" key="6">
    <source>
        <dbReference type="PROSITE" id="PS51296"/>
    </source>
</evidence>
<evidence type="ECO:0000256" key="4">
    <source>
        <dbReference type="ARBA" id="ARBA00023004"/>
    </source>
</evidence>
<keyword evidence="4" id="KW-0408">Iron</keyword>
<sequence length="338" mass="36686">MSRFLKNVWYQAGWSRELDDAGQIARTIIGQPVLVFRNADGTPGAVVDRCPHRLAPLSAGRIADGVVTCGYHGLGFSGSGACVRNPHGPITSALHIAAYPTVERHRAIWVWLGDAAKADPALIPDLGFIDQTPESAQVTLAMPTAADYRLLVDNIMDLSHADFLHATTIGGIMVEARKTSRVEDGKVIATWDARDCVPPPAFRPMVHPAECADIWTEVTWHAPAAMVLGTSAVPAGQTQAPGDIAWTLHNMTPESATTTHYFICSTRPFLLDDAEFSQMLNKALRQAFEDEDKPMLQRQQLSIGNNDIDDLNPVLLPIDAAAVRVRRQMAALLAAEAQ</sequence>
<proteinExistence type="predicted"/>
<organism evidence="7 8">
    <name type="scientific">Novosphingobium pokkalii</name>
    <dbReference type="NCBI Taxonomy" id="1770194"/>
    <lineage>
        <taxon>Bacteria</taxon>
        <taxon>Pseudomonadati</taxon>
        <taxon>Pseudomonadota</taxon>
        <taxon>Alphaproteobacteria</taxon>
        <taxon>Sphingomonadales</taxon>
        <taxon>Sphingomonadaceae</taxon>
        <taxon>Novosphingobium</taxon>
    </lineage>
</organism>
<evidence type="ECO:0000256" key="2">
    <source>
        <dbReference type="ARBA" id="ARBA00022723"/>
    </source>
</evidence>
<keyword evidence="1" id="KW-0001">2Fe-2S</keyword>
<dbReference type="CDD" id="cd08878">
    <property type="entry name" value="RHO_alpha_C_DMO-like"/>
    <property type="match status" value="1"/>
</dbReference>
<dbReference type="InterPro" id="IPR050584">
    <property type="entry name" value="Cholesterol_7-desaturase"/>
</dbReference>
<dbReference type="SUPFAM" id="SSF50022">
    <property type="entry name" value="ISP domain"/>
    <property type="match status" value="1"/>
</dbReference>
<dbReference type="Proteomes" id="UP001595683">
    <property type="component" value="Unassembled WGS sequence"/>
</dbReference>
<protein>
    <submittedName>
        <fullName evidence="7">Rieske 2Fe-2S domain-containing protein</fullName>
    </submittedName>
</protein>
<keyword evidence="5" id="KW-0411">Iron-sulfur</keyword>
<evidence type="ECO:0000256" key="1">
    <source>
        <dbReference type="ARBA" id="ARBA00022714"/>
    </source>
</evidence>
<name>A0ABV7V2P0_9SPHN</name>
<evidence type="ECO:0000256" key="3">
    <source>
        <dbReference type="ARBA" id="ARBA00023002"/>
    </source>
</evidence>
<dbReference type="SUPFAM" id="SSF55961">
    <property type="entry name" value="Bet v1-like"/>
    <property type="match status" value="1"/>
</dbReference>
<dbReference type="Gene3D" id="2.102.10.10">
    <property type="entry name" value="Rieske [2Fe-2S] iron-sulphur domain"/>
    <property type="match status" value="1"/>
</dbReference>
<dbReference type="InterPro" id="IPR017941">
    <property type="entry name" value="Rieske_2Fe-2S"/>
</dbReference>